<evidence type="ECO:0000313" key="3">
    <source>
        <dbReference type="EMBL" id="MCM2389172.1"/>
    </source>
</evidence>
<dbReference type="PROSITE" id="PS51257">
    <property type="entry name" value="PROKAR_LIPOPROTEIN"/>
    <property type="match status" value="1"/>
</dbReference>
<dbReference type="EMBL" id="JAMQAW010000010">
    <property type="protein sequence ID" value="MCM2389172.1"/>
    <property type="molecule type" value="Genomic_DNA"/>
</dbReference>
<feature type="signal peptide" evidence="2">
    <location>
        <begin position="1"/>
        <end position="27"/>
    </location>
</feature>
<reference evidence="3" key="1">
    <citation type="submission" date="2022-06" db="EMBL/GenBank/DDBJ databases">
        <title>Genome public.</title>
        <authorList>
            <person name="Sun Q."/>
        </authorList>
    </citation>
    <scope>NUCLEOTIDE SEQUENCE</scope>
    <source>
        <strain evidence="3">CWNU-1</strain>
    </source>
</reference>
<dbReference type="Proteomes" id="UP001431429">
    <property type="component" value="Unassembled WGS sequence"/>
</dbReference>
<proteinExistence type="predicted"/>
<protein>
    <recommendedName>
        <fullName evidence="5">Secreted protein</fullName>
    </recommendedName>
</protein>
<organism evidence="3 4">
    <name type="scientific">Streptomyces albipurpureus</name>
    <dbReference type="NCBI Taxonomy" id="2897419"/>
    <lineage>
        <taxon>Bacteria</taxon>
        <taxon>Bacillati</taxon>
        <taxon>Actinomycetota</taxon>
        <taxon>Actinomycetes</taxon>
        <taxon>Kitasatosporales</taxon>
        <taxon>Streptomycetaceae</taxon>
        <taxon>Streptomyces</taxon>
    </lineage>
</organism>
<name>A0ABT0UKM6_9ACTN</name>
<keyword evidence="4" id="KW-1185">Reference proteome</keyword>
<dbReference type="RefSeq" id="WP_250919511.1">
    <property type="nucleotide sequence ID" value="NZ_JAMQAW010000010.1"/>
</dbReference>
<sequence length="199" mass="20530">MSIRHGARTRRAAAAALVAALSLSLTACGGDGDGADEKNTGTQSSGSGAPEQPEQPAQSDGGDGQESGQPLATIDGSNGFQFTLTSAVRDQGGFLTVSGVIKNTTGKGITTPVQWNGAENEVTRTGPSLGGMTLVDKKAKKRYYVLRDTDGYPLTTTGLSMFTAGQSVDFFAQFPSPPGETKSVEIQIPLMPTATIELS</sequence>
<accession>A0ABT0UKM6</accession>
<gene>
    <name evidence="3" type="ORF">NBG84_12850</name>
</gene>
<evidence type="ECO:0000256" key="2">
    <source>
        <dbReference type="SAM" id="SignalP"/>
    </source>
</evidence>
<evidence type="ECO:0000256" key="1">
    <source>
        <dbReference type="SAM" id="MobiDB-lite"/>
    </source>
</evidence>
<comment type="caution">
    <text evidence="3">The sequence shown here is derived from an EMBL/GenBank/DDBJ whole genome shotgun (WGS) entry which is preliminary data.</text>
</comment>
<feature type="region of interest" description="Disordered" evidence="1">
    <location>
        <begin position="32"/>
        <end position="76"/>
    </location>
</feature>
<evidence type="ECO:0008006" key="5">
    <source>
        <dbReference type="Google" id="ProtNLM"/>
    </source>
</evidence>
<keyword evidence="2" id="KW-0732">Signal</keyword>
<feature type="chain" id="PRO_5045956291" description="Secreted protein" evidence="2">
    <location>
        <begin position="28"/>
        <end position="199"/>
    </location>
</feature>
<evidence type="ECO:0000313" key="4">
    <source>
        <dbReference type="Proteomes" id="UP001431429"/>
    </source>
</evidence>